<dbReference type="AlphaFoldDB" id="Q2J6V6"/>
<evidence type="ECO:0008006" key="3">
    <source>
        <dbReference type="Google" id="ProtNLM"/>
    </source>
</evidence>
<dbReference type="HOGENOM" id="CLU_2493343_0_0_11"/>
<organism evidence="1 2">
    <name type="scientific">Frankia casuarinae (strain DSM 45818 / CECT 9043 / HFP020203 / CcI3)</name>
    <dbReference type="NCBI Taxonomy" id="106370"/>
    <lineage>
        <taxon>Bacteria</taxon>
        <taxon>Bacillati</taxon>
        <taxon>Actinomycetota</taxon>
        <taxon>Actinomycetes</taxon>
        <taxon>Frankiales</taxon>
        <taxon>Frankiaceae</taxon>
        <taxon>Frankia</taxon>
    </lineage>
</organism>
<dbReference type="eggNOG" id="COG5466">
    <property type="taxonomic scope" value="Bacteria"/>
</dbReference>
<dbReference type="InterPro" id="IPR009409">
    <property type="entry name" value="DUF1059"/>
</dbReference>
<dbReference type="KEGG" id="fra:Francci3_3634"/>
<dbReference type="Proteomes" id="UP000001937">
    <property type="component" value="Chromosome"/>
</dbReference>
<evidence type="ECO:0000313" key="1">
    <source>
        <dbReference type="EMBL" id="ABD12986.1"/>
    </source>
</evidence>
<sequence length="98" mass="11209">MRRNRYWTAQALMSPSPAARSHSASAEIIVRHPSMKQFYCGAIMHDCETRMIAPTEDDLLRSVDTHARVDHGMTDIPESMLDEVRQNIHDVEPADHHD</sequence>
<gene>
    <name evidence="1" type="ordered locus">Francci3_3634</name>
</gene>
<dbReference type="EMBL" id="CP000249">
    <property type="protein sequence ID" value="ABD12986.1"/>
    <property type="molecule type" value="Genomic_DNA"/>
</dbReference>
<evidence type="ECO:0000313" key="2">
    <source>
        <dbReference type="Proteomes" id="UP000001937"/>
    </source>
</evidence>
<keyword evidence="2" id="KW-1185">Reference proteome</keyword>
<dbReference type="Pfam" id="PF06348">
    <property type="entry name" value="DUF1059"/>
    <property type="match status" value="1"/>
</dbReference>
<name>Q2J6V6_FRACC</name>
<dbReference type="RefSeq" id="WP_011438010.1">
    <property type="nucleotide sequence ID" value="NC_007777.1"/>
</dbReference>
<protein>
    <recommendedName>
        <fullName evidence="3">DUF1059 domain-containing protein</fullName>
    </recommendedName>
</protein>
<dbReference type="OrthoDB" id="3213531at2"/>
<accession>Q2J6V6</accession>
<proteinExistence type="predicted"/>
<reference evidence="1 2" key="1">
    <citation type="journal article" date="2007" name="Genome Res.">
        <title>Genome characteristics of facultatively symbiotic Frankia sp. strains reflect host range and host plant biogeography.</title>
        <authorList>
            <person name="Normand P."/>
            <person name="Lapierre P."/>
            <person name="Tisa L.S."/>
            <person name="Gogarten J.P."/>
            <person name="Alloisio N."/>
            <person name="Bagnarol E."/>
            <person name="Bassi C.A."/>
            <person name="Berry A.M."/>
            <person name="Bickhart D.M."/>
            <person name="Choisne N."/>
            <person name="Couloux A."/>
            <person name="Cournoyer B."/>
            <person name="Cruveiller S."/>
            <person name="Daubin V."/>
            <person name="Demange N."/>
            <person name="Francino M.P."/>
            <person name="Goltsman E."/>
            <person name="Huang Y."/>
            <person name="Kopp O.R."/>
            <person name="Labarre L."/>
            <person name="Lapidus A."/>
            <person name="Lavire C."/>
            <person name="Marechal J."/>
            <person name="Martinez M."/>
            <person name="Mastronunzio J.E."/>
            <person name="Mullin B.C."/>
            <person name="Niemann J."/>
            <person name="Pujic P."/>
            <person name="Rawnsley T."/>
            <person name="Rouy Z."/>
            <person name="Schenowitz C."/>
            <person name="Sellstedt A."/>
            <person name="Tavares F."/>
            <person name="Tomkins J.P."/>
            <person name="Vallenet D."/>
            <person name="Valverde C."/>
            <person name="Wall L.G."/>
            <person name="Wang Y."/>
            <person name="Medigue C."/>
            <person name="Benson D.R."/>
        </authorList>
    </citation>
    <scope>NUCLEOTIDE SEQUENCE [LARGE SCALE GENOMIC DNA]</scope>
    <source>
        <strain evidence="2">DSM 45818 / CECT 9043 / CcI3</strain>
    </source>
</reference>